<dbReference type="HOGENOM" id="CLU_1085098_0_0_14"/>
<dbReference type="Proteomes" id="UP000007065">
    <property type="component" value="Chromosome"/>
</dbReference>
<evidence type="ECO:0000313" key="2">
    <source>
        <dbReference type="EMBL" id="CAL59382.1"/>
    </source>
</evidence>
<accession>A5IZC3</accession>
<reference evidence="3" key="1">
    <citation type="journal article" date="2007" name="PLoS Genet.">
        <title>Being pathogenic, plastic, and sexual while living with a nearly minimal bacterial genome.</title>
        <authorList>
            <person name="Sirand-Pugnet P."/>
            <person name="Lartigue C."/>
            <person name="Marenda M."/>
            <person name="Jacob D."/>
            <person name="Barre A."/>
            <person name="Barbe V."/>
            <person name="Schenowitz C."/>
            <person name="Mangenot S."/>
            <person name="Couloux A."/>
            <person name="Segurens B."/>
            <person name="de Daruvar A."/>
            <person name="Blanchard A."/>
            <person name="Citti C."/>
        </authorList>
    </citation>
    <scope>NUCLEOTIDE SEQUENCE [LARGE SCALE GENOMIC DNA]</scope>
    <source>
        <strain evidence="3">PG2</strain>
    </source>
</reference>
<organism evidence="2 3">
    <name type="scientific">Mycoplasmopsis agalactiae (strain NCTC 10123 / CIP 59.7 / PG2)</name>
    <name type="common">Mycoplasma agalactiae</name>
    <dbReference type="NCBI Taxonomy" id="347257"/>
    <lineage>
        <taxon>Bacteria</taxon>
        <taxon>Bacillati</taxon>
        <taxon>Mycoplasmatota</taxon>
        <taxon>Mycoplasmoidales</taxon>
        <taxon>Metamycoplasmataceae</taxon>
        <taxon>Mycoplasmopsis</taxon>
    </lineage>
</organism>
<dbReference type="STRING" id="347257.MAG6820"/>
<feature type="coiled-coil region" evidence="1">
    <location>
        <begin position="163"/>
        <end position="236"/>
    </location>
</feature>
<evidence type="ECO:0000313" key="3">
    <source>
        <dbReference type="Proteomes" id="UP000007065"/>
    </source>
</evidence>
<sequence>MIAGVKYRGKFMKRIRNRLLTFGSIAVIAVSPAFVAAATAKGRMPESVKLRGLLLQREQLHSAISKTDEDIKNLTITVNDLEANLEKMEKDAAPKVSKIEKEITSASKEAEKLNSELQDSQTKYESVNRQYNILKTFSDFTDKKINELENEHIEIDGEITLDIENAKKKFEEAEKSRNELSQKIEVTKKGITEKQNIIESLKKDKQNILDKIENTKNEITKNKKSLEQNKAKMMESKVELSGTNFEIKIEEERLNW</sequence>
<evidence type="ECO:0008006" key="4">
    <source>
        <dbReference type="Google" id="ProtNLM"/>
    </source>
</evidence>
<feature type="coiled-coil region" evidence="1">
    <location>
        <begin position="64"/>
        <end position="130"/>
    </location>
</feature>
<evidence type="ECO:0000256" key="1">
    <source>
        <dbReference type="SAM" id="Coils"/>
    </source>
</evidence>
<dbReference type="AlphaFoldDB" id="A5IZC3"/>
<dbReference type="EMBL" id="CU179680">
    <property type="protein sequence ID" value="CAL59382.1"/>
    <property type="molecule type" value="Genomic_DNA"/>
</dbReference>
<gene>
    <name evidence="2" type="ordered locus">MAG6820</name>
</gene>
<proteinExistence type="predicted"/>
<name>A5IZC3_MYCAP</name>
<dbReference type="Gene3D" id="1.10.287.1490">
    <property type="match status" value="1"/>
</dbReference>
<keyword evidence="1" id="KW-0175">Coiled coil</keyword>
<protein>
    <recommendedName>
        <fullName evidence="4">Chromosome partition protein Smc</fullName>
    </recommendedName>
</protein>
<dbReference type="KEGG" id="maa:MAG6820"/>
<keyword evidence="3" id="KW-1185">Reference proteome</keyword>